<comment type="caution">
    <text evidence="1">The sequence shown here is derived from an EMBL/GenBank/DDBJ whole genome shotgun (WGS) entry which is preliminary data.</text>
</comment>
<reference evidence="1 2" key="1">
    <citation type="submission" date="2024-01" db="EMBL/GenBank/DDBJ databases">
        <title>The genomes of 5 underutilized Papilionoideae crops provide insights into root nodulation and disease resistanc.</title>
        <authorList>
            <person name="Yuan L."/>
        </authorList>
    </citation>
    <scope>NUCLEOTIDE SEQUENCE [LARGE SCALE GENOMIC DNA]</scope>
    <source>
        <strain evidence="1">ZHUSHIDOU_FW_LH</strain>
        <tissue evidence="1">Leaf</tissue>
    </source>
</reference>
<name>A0AAN9HSS1_CROPI</name>
<gene>
    <name evidence="1" type="ORF">RIF29_38840</name>
</gene>
<proteinExistence type="predicted"/>
<organism evidence="1 2">
    <name type="scientific">Crotalaria pallida</name>
    <name type="common">Smooth rattlebox</name>
    <name type="synonym">Crotalaria striata</name>
    <dbReference type="NCBI Taxonomy" id="3830"/>
    <lineage>
        <taxon>Eukaryota</taxon>
        <taxon>Viridiplantae</taxon>
        <taxon>Streptophyta</taxon>
        <taxon>Embryophyta</taxon>
        <taxon>Tracheophyta</taxon>
        <taxon>Spermatophyta</taxon>
        <taxon>Magnoliopsida</taxon>
        <taxon>eudicotyledons</taxon>
        <taxon>Gunneridae</taxon>
        <taxon>Pentapetalae</taxon>
        <taxon>rosids</taxon>
        <taxon>fabids</taxon>
        <taxon>Fabales</taxon>
        <taxon>Fabaceae</taxon>
        <taxon>Papilionoideae</taxon>
        <taxon>50 kb inversion clade</taxon>
        <taxon>genistoids sensu lato</taxon>
        <taxon>core genistoids</taxon>
        <taxon>Crotalarieae</taxon>
        <taxon>Crotalaria</taxon>
    </lineage>
</organism>
<keyword evidence="2" id="KW-1185">Reference proteome</keyword>
<dbReference type="EMBL" id="JAYWIO010000008">
    <property type="protein sequence ID" value="KAK7244023.1"/>
    <property type="molecule type" value="Genomic_DNA"/>
</dbReference>
<evidence type="ECO:0000313" key="2">
    <source>
        <dbReference type="Proteomes" id="UP001372338"/>
    </source>
</evidence>
<accession>A0AAN9HSS1</accession>
<dbReference type="AlphaFoldDB" id="A0AAN9HSS1"/>
<evidence type="ECO:0000313" key="1">
    <source>
        <dbReference type="EMBL" id="KAK7244023.1"/>
    </source>
</evidence>
<sequence>MLMFWVLGKFSLQNTSLRACKELYINKKKEKKIFTQSQYTDPSEQHVSNDLNHFSLQIPSERQVPIELDFVMPKL</sequence>
<protein>
    <submittedName>
        <fullName evidence="1">Uncharacterized protein</fullName>
    </submittedName>
</protein>
<dbReference type="Proteomes" id="UP001372338">
    <property type="component" value="Unassembled WGS sequence"/>
</dbReference>